<dbReference type="InterPro" id="IPR039426">
    <property type="entry name" value="TonB-dep_rcpt-like"/>
</dbReference>
<dbReference type="EMBL" id="DVHI01000039">
    <property type="protein sequence ID" value="HIR62513.1"/>
    <property type="molecule type" value="Genomic_DNA"/>
</dbReference>
<evidence type="ECO:0000256" key="3">
    <source>
        <dbReference type="ARBA" id="ARBA00022452"/>
    </source>
</evidence>
<dbReference type="AlphaFoldDB" id="A0A9D1J6E2"/>
<keyword evidence="4 8" id="KW-0812">Transmembrane</keyword>
<reference evidence="11" key="2">
    <citation type="journal article" date="2021" name="PeerJ">
        <title>Extensive microbial diversity within the chicken gut microbiome revealed by metagenomics and culture.</title>
        <authorList>
            <person name="Gilroy R."/>
            <person name="Ravi A."/>
            <person name="Getino M."/>
            <person name="Pursley I."/>
            <person name="Horton D.L."/>
            <person name="Alikhan N.F."/>
            <person name="Baker D."/>
            <person name="Gharbi K."/>
            <person name="Hall N."/>
            <person name="Watson M."/>
            <person name="Adriaenssens E.M."/>
            <person name="Foster-Nyarko E."/>
            <person name="Jarju S."/>
            <person name="Secka A."/>
            <person name="Antonio M."/>
            <person name="Oren A."/>
            <person name="Chaudhuri R.R."/>
            <person name="La Ragione R."/>
            <person name="Hildebrand F."/>
            <person name="Pallen M.J."/>
        </authorList>
    </citation>
    <scope>NUCLEOTIDE SEQUENCE</scope>
    <source>
        <strain evidence="11">ChiHjej13B12-12457</strain>
    </source>
</reference>
<dbReference type="PANTHER" id="PTHR30069">
    <property type="entry name" value="TONB-DEPENDENT OUTER MEMBRANE RECEPTOR"/>
    <property type="match status" value="1"/>
</dbReference>
<dbReference type="InterPro" id="IPR012910">
    <property type="entry name" value="Plug_dom"/>
</dbReference>
<keyword evidence="2 8" id="KW-0813">Transport</keyword>
<dbReference type="GO" id="GO:0044718">
    <property type="term" value="P:siderophore transmembrane transport"/>
    <property type="evidence" value="ECO:0007669"/>
    <property type="project" value="TreeGrafter"/>
</dbReference>
<evidence type="ECO:0000256" key="8">
    <source>
        <dbReference type="PROSITE-ProRule" id="PRU01360"/>
    </source>
</evidence>
<dbReference type="InterPro" id="IPR037066">
    <property type="entry name" value="Plug_dom_sf"/>
</dbReference>
<organism evidence="11 12">
    <name type="scientific">Candidatus Coprenecus avistercoris</name>
    <dbReference type="NCBI Taxonomy" id="2840730"/>
    <lineage>
        <taxon>Bacteria</taxon>
        <taxon>Pseudomonadati</taxon>
        <taxon>Bacteroidota</taxon>
        <taxon>Bacteroidia</taxon>
        <taxon>Bacteroidales</taxon>
        <taxon>Rikenellaceae</taxon>
        <taxon>Rikenellaceae incertae sedis</taxon>
        <taxon>Candidatus Coprenecus</taxon>
    </lineage>
</organism>
<dbReference type="Gene3D" id="2.40.170.20">
    <property type="entry name" value="TonB-dependent receptor, beta-barrel domain"/>
    <property type="match status" value="1"/>
</dbReference>
<dbReference type="SUPFAM" id="SSF56935">
    <property type="entry name" value="Porins"/>
    <property type="match status" value="1"/>
</dbReference>
<evidence type="ECO:0000256" key="9">
    <source>
        <dbReference type="SAM" id="SignalP"/>
    </source>
</evidence>
<sequence length="674" mass="77036">MALALAAMLAGSCFFAASAQDRDSTAISEEKNWASDTTLSIDEVMVVATRTSQEVVPVQMLSGEKLRSLGTHSIADAIRYFSGVQIKDFGGIGGLKSINVRSLGSQHVGVFYDGVELGNAQNGIVDLGRFSLDNMESVSLYNGQKSATLQSAKDYASANAVYLQTRKPRFTEGKRNNWNFGLKSGSFWTVNPSVLWEHRISDRVSLSASTEFLYTTGRYRFTYAKRDGYDTTGIRQNGDVRMTRAEVALFGDIEDGYWRAKVYFYDSERGYPGAVVRGQFVHQDRQWDDNFFAQGSFKKDFTPWYSLQLSGKYAYDYLHYLADPRLDVTAMYVDNHYRQQEAYFSAAHRFKPFRWWTLSLATDFQWNSLDADLRDFVYPMRYAGYGAAATSFEFGGLKLSASILYTYIHDVLRASEAEMDDRHQLSPAVIASWKPFRAIDLELRAFYKKNYRMPTFNDLYYTFTGVSWLEPEETTQYDFGATWHLIRGKGWFRGVDVQADVYFNQIDNKIVAMPTSNQFRWTMMNLGYVEILGIDAAAQGYFRFGPVDVSPRVSYTFQRARDLSDPDSEWYGGQVAYIPLHSCSVTLGAAYRDWSFNYSFIYTGERYESSANIPENYAQPWYTHDISLTKSFLFNGWELQATALVNNILNQQYEVVKCYPMPGTNFMIKVNFIL</sequence>
<feature type="domain" description="TonB-dependent receptor plug" evidence="10">
    <location>
        <begin position="56"/>
        <end position="150"/>
    </location>
</feature>
<proteinExistence type="inferred from homology"/>
<name>A0A9D1J6E2_9BACT</name>
<reference evidence="11" key="1">
    <citation type="submission" date="2020-10" db="EMBL/GenBank/DDBJ databases">
        <authorList>
            <person name="Gilroy R."/>
        </authorList>
    </citation>
    <scope>NUCLEOTIDE SEQUENCE</scope>
    <source>
        <strain evidence="11">ChiHjej13B12-12457</strain>
    </source>
</reference>
<dbReference type="Pfam" id="PF07715">
    <property type="entry name" value="Plug"/>
    <property type="match status" value="1"/>
</dbReference>
<evidence type="ECO:0000313" key="12">
    <source>
        <dbReference type="Proteomes" id="UP000886744"/>
    </source>
</evidence>
<keyword evidence="11" id="KW-0675">Receptor</keyword>
<keyword evidence="3 8" id="KW-1134">Transmembrane beta strand</keyword>
<evidence type="ECO:0000256" key="4">
    <source>
        <dbReference type="ARBA" id="ARBA00022692"/>
    </source>
</evidence>
<feature type="chain" id="PRO_5038438233" evidence="9">
    <location>
        <begin position="20"/>
        <end position="674"/>
    </location>
</feature>
<dbReference type="GO" id="GO:0015344">
    <property type="term" value="F:siderophore uptake transmembrane transporter activity"/>
    <property type="evidence" value="ECO:0007669"/>
    <property type="project" value="TreeGrafter"/>
</dbReference>
<dbReference type="PROSITE" id="PS52016">
    <property type="entry name" value="TONB_DEPENDENT_REC_3"/>
    <property type="match status" value="1"/>
</dbReference>
<comment type="caution">
    <text evidence="11">The sequence shown here is derived from an EMBL/GenBank/DDBJ whole genome shotgun (WGS) entry which is preliminary data.</text>
</comment>
<keyword evidence="7 8" id="KW-0998">Cell outer membrane</keyword>
<dbReference type="PANTHER" id="PTHR30069:SF29">
    <property type="entry name" value="HEMOGLOBIN AND HEMOGLOBIN-HAPTOGLOBIN-BINDING PROTEIN 1-RELATED"/>
    <property type="match status" value="1"/>
</dbReference>
<evidence type="ECO:0000259" key="10">
    <source>
        <dbReference type="Pfam" id="PF07715"/>
    </source>
</evidence>
<dbReference type="Proteomes" id="UP000886744">
    <property type="component" value="Unassembled WGS sequence"/>
</dbReference>
<evidence type="ECO:0000256" key="6">
    <source>
        <dbReference type="ARBA" id="ARBA00023136"/>
    </source>
</evidence>
<gene>
    <name evidence="11" type="ORF">IAC94_03195</name>
</gene>
<dbReference type="Gene3D" id="2.170.130.10">
    <property type="entry name" value="TonB-dependent receptor, plug domain"/>
    <property type="match status" value="1"/>
</dbReference>
<keyword evidence="6 8" id="KW-0472">Membrane</keyword>
<evidence type="ECO:0000256" key="7">
    <source>
        <dbReference type="ARBA" id="ARBA00023237"/>
    </source>
</evidence>
<keyword evidence="5 9" id="KW-0732">Signal</keyword>
<accession>A0A9D1J6E2</accession>
<evidence type="ECO:0000256" key="1">
    <source>
        <dbReference type="ARBA" id="ARBA00004571"/>
    </source>
</evidence>
<evidence type="ECO:0000313" key="11">
    <source>
        <dbReference type="EMBL" id="HIR62513.1"/>
    </source>
</evidence>
<feature type="signal peptide" evidence="9">
    <location>
        <begin position="1"/>
        <end position="19"/>
    </location>
</feature>
<evidence type="ECO:0000256" key="5">
    <source>
        <dbReference type="ARBA" id="ARBA00022729"/>
    </source>
</evidence>
<comment type="subcellular location">
    <subcellularLocation>
        <location evidence="1 8">Cell outer membrane</location>
        <topology evidence="1 8">Multi-pass membrane protein</topology>
    </subcellularLocation>
</comment>
<evidence type="ECO:0000256" key="2">
    <source>
        <dbReference type="ARBA" id="ARBA00022448"/>
    </source>
</evidence>
<dbReference type="InterPro" id="IPR036942">
    <property type="entry name" value="Beta-barrel_TonB_sf"/>
</dbReference>
<dbReference type="GO" id="GO:0009279">
    <property type="term" value="C:cell outer membrane"/>
    <property type="evidence" value="ECO:0007669"/>
    <property type="project" value="UniProtKB-SubCell"/>
</dbReference>
<comment type="similarity">
    <text evidence="8">Belongs to the TonB-dependent receptor family.</text>
</comment>
<protein>
    <submittedName>
        <fullName evidence="11">TonB-dependent receptor</fullName>
    </submittedName>
</protein>